<organism evidence="2 3">
    <name type="scientific">Amycolatopsis keratiniphila subsp. keratiniphila</name>
    <dbReference type="NCBI Taxonomy" id="227715"/>
    <lineage>
        <taxon>Bacteria</taxon>
        <taxon>Bacillati</taxon>
        <taxon>Actinomycetota</taxon>
        <taxon>Actinomycetes</taxon>
        <taxon>Pseudonocardiales</taxon>
        <taxon>Pseudonocardiaceae</taxon>
        <taxon>Amycolatopsis</taxon>
        <taxon>Amycolatopsis japonica group</taxon>
    </lineage>
</organism>
<accession>A0A1W2M211</accession>
<keyword evidence="1" id="KW-0812">Transmembrane</keyword>
<gene>
    <name evidence="2" type="ORF">AVR91_0204240</name>
</gene>
<reference evidence="2 3" key="1">
    <citation type="submission" date="2016-12" db="EMBL/GenBank/DDBJ databases">
        <title>Amycolatopsis keratiniphila subsp. keratiniphila genome sequencing and assembly.</title>
        <authorList>
            <person name="Mayilraj S."/>
            <person name="Kaur N."/>
        </authorList>
    </citation>
    <scope>NUCLEOTIDE SEQUENCE [LARGE SCALE GENOMIC DNA]</scope>
    <source>
        <strain evidence="2 3">DSM 44409</strain>
    </source>
</reference>
<dbReference type="Proteomes" id="UP000076660">
    <property type="component" value="Unassembled WGS sequence"/>
</dbReference>
<proteinExistence type="predicted"/>
<dbReference type="EMBL" id="LQMT02000006">
    <property type="protein sequence ID" value="ONF73945.1"/>
    <property type="molecule type" value="Genomic_DNA"/>
</dbReference>
<dbReference type="AlphaFoldDB" id="A0A1W2M211"/>
<keyword evidence="1" id="KW-0472">Membrane</keyword>
<protein>
    <submittedName>
        <fullName evidence="2">Uncharacterized protein</fullName>
    </submittedName>
</protein>
<dbReference type="RefSeq" id="WP_063276390.1">
    <property type="nucleotide sequence ID" value="NZ_LQMT02000006.1"/>
</dbReference>
<keyword evidence="1" id="KW-1133">Transmembrane helix</keyword>
<sequence length="87" mass="8392">MELVRAVEGGGSAGHRGKVTSTGFLGGLDIELENGTRLRGVDPTAVVASGPSNASSSSGWGCAVVALATLGGAAAAVAALVPWGWSA</sequence>
<name>A0A1W2M211_9PSEU</name>
<feature type="transmembrane region" description="Helical" evidence="1">
    <location>
        <begin position="60"/>
        <end position="85"/>
    </location>
</feature>
<comment type="caution">
    <text evidence="2">The sequence shown here is derived from an EMBL/GenBank/DDBJ whole genome shotgun (WGS) entry which is preliminary data.</text>
</comment>
<evidence type="ECO:0000256" key="1">
    <source>
        <dbReference type="SAM" id="Phobius"/>
    </source>
</evidence>
<evidence type="ECO:0000313" key="3">
    <source>
        <dbReference type="Proteomes" id="UP000076660"/>
    </source>
</evidence>
<evidence type="ECO:0000313" key="2">
    <source>
        <dbReference type="EMBL" id="ONF73945.1"/>
    </source>
</evidence>